<dbReference type="GO" id="GO:0003723">
    <property type="term" value="F:RNA binding"/>
    <property type="evidence" value="ECO:0007669"/>
    <property type="project" value="InterPro"/>
</dbReference>
<dbReference type="EMBL" id="JAJTJA010000008">
    <property type="protein sequence ID" value="KAH8695431.1"/>
    <property type="molecule type" value="Genomic_DNA"/>
</dbReference>
<dbReference type="GO" id="GO:0009982">
    <property type="term" value="F:pseudouridine synthase activity"/>
    <property type="evidence" value="ECO:0007669"/>
    <property type="project" value="InterPro"/>
</dbReference>
<dbReference type="GO" id="GO:1990481">
    <property type="term" value="P:mRNA pseudouridine synthesis"/>
    <property type="evidence" value="ECO:0007669"/>
    <property type="project" value="TreeGrafter"/>
</dbReference>
<sequence>MAQPLTESPNYAKWSTTSLINRITELESQLRDQKNQTTTQAISSATNVLPIPAVPGTNELEPKIYRDIDPSKYHTRHIALKFAYLGQRYNGFEHTNGNKTPLPTIEEEIWKALRQARFIFPASLMEDDVVPGRGFKGSRVYTLDWEDCQYSKCGRTDKGVSAFGQVIGVRVRSARPKREPKTTASSVETATGTKGVSINSTKNITPPQSADIKESDAGDEVDDNWDDIRDELPYVQALNNILPPDIRVLAWCPHPPADFDARFSCRERQYRYFFTQPAFSPTPGNLGFIRSAAQHRGIAKKKLREGWLDIEAMREACKYFVGTHDFRNFCKVDTSKQITNFKRFIYHASIDLVDPRCHPLGHLGTPEFRPSQDIAEFKDEKSINEDSPSTPLVYTFTLHGSAFLWHQVRHMVAVLFLIGQGVESPSIIPELLDVSKNPRKPTYDMASDAPLVLWDCVFSDQQSGSREDALQWVYCGDPRQSNPSPGKGDNKFGPLGLVDNLWSLWSQRKMDEILAGALMDLVVSQGETNFIQNEPPKKTSKSQKIFNGGNEGKLGGVYVPIMQKPKTDTVEVQNARYSSTAKYIAFQERKAAKLKEQDQENGSE</sequence>
<dbReference type="Gene3D" id="3.30.70.660">
    <property type="entry name" value="Pseudouridine synthase I, catalytic domain, C-terminal subdomain"/>
    <property type="match status" value="1"/>
</dbReference>
<dbReference type="Proteomes" id="UP001201262">
    <property type="component" value="Unassembled WGS sequence"/>
</dbReference>
<dbReference type="PANTHER" id="PTHR11142">
    <property type="entry name" value="PSEUDOURIDYLATE SYNTHASE"/>
    <property type="match status" value="1"/>
</dbReference>
<dbReference type="InterPro" id="IPR020095">
    <property type="entry name" value="PsdUridine_synth_TruA_C"/>
</dbReference>
<evidence type="ECO:0000259" key="5">
    <source>
        <dbReference type="Pfam" id="PF01416"/>
    </source>
</evidence>
<evidence type="ECO:0000256" key="2">
    <source>
        <dbReference type="ARBA" id="ARBA00022694"/>
    </source>
</evidence>
<evidence type="ECO:0000256" key="3">
    <source>
        <dbReference type="ARBA" id="ARBA00023235"/>
    </source>
</evidence>
<proteinExistence type="inferred from homology"/>
<dbReference type="GeneID" id="70241828"/>
<dbReference type="InterPro" id="IPR020103">
    <property type="entry name" value="PsdUridine_synth_cat_dom_sf"/>
</dbReference>
<organism evidence="6 7">
    <name type="scientific">Talaromyces proteolyticus</name>
    <dbReference type="NCBI Taxonomy" id="1131652"/>
    <lineage>
        <taxon>Eukaryota</taxon>
        <taxon>Fungi</taxon>
        <taxon>Dikarya</taxon>
        <taxon>Ascomycota</taxon>
        <taxon>Pezizomycotina</taxon>
        <taxon>Eurotiomycetes</taxon>
        <taxon>Eurotiomycetidae</taxon>
        <taxon>Eurotiales</taxon>
        <taxon>Trichocomaceae</taxon>
        <taxon>Talaromyces</taxon>
        <taxon>Talaromyces sect. Bacilispori</taxon>
    </lineage>
</organism>
<keyword evidence="3" id="KW-0413">Isomerase</keyword>
<dbReference type="InterPro" id="IPR020097">
    <property type="entry name" value="PsdUridine_synth_TruA_a/b_dom"/>
</dbReference>
<dbReference type="AlphaFoldDB" id="A0AAD4KN80"/>
<protein>
    <submittedName>
        <fullName evidence="6">Pseudouridylate synthase 3</fullName>
    </submittedName>
</protein>
<dbReference type="HAMAP" id="MF_00171">
    <property type="entry name" value="TruA"/>
    <property type="match status" value="1"/>
</dbReference>
<accession>A0AAD4KN80</accession>
<keyword evidence="7" id="KW-1185">Reference proteome</keyword>
<dbReference type="Gene3D" id="3.30.70.580">
    <property type="entry name" value="Pseudouridine synthase I, catalytic domain, N-terminal subdomain"/>
    <property type="match status" value="1"/>
</dbReference>
<dbReference type="InterPro" id="IPR020094">
    <property type="entry name" value="TruA/RsuA/RluB/E/F_N"/>
</dbReference>
<comment type="similarity">
    <text evidence="1">Belongs to the tRNA pseudouridine synthase TruA family.</text>
</comment>
<reference evidence="6" key="1">
    <citation type="submission" date="2021-12" db="EMBL/GenBank/DDBJ databases">
        <title>Convergent genome expansion in fungi linked to evolution of root-endophyte symbiosis.</title>
        <authorList>
            <consortium name="DOE Joint Genome Institute"/>
            <person name="Ke Y.-H."/>
            <person name="Bonito G."/>
            <person name="Liao H.-L."/>
            <person name="Looney B."/>
            <person name="Rojas-Flechas A."/>
            <person name="Nash J."/>
            <person name="Hameed K."/>
            <person name="Schadt C."/>
            <person name="Martin F."/>
            <person name="Crous P.W."/>
            <person name="Miettinen O."/>
            <person name="Magnuson J.K."/>
            <person name="Labbe J."/>
            <person name="Jacobson D."/>
            <person name="Doktycz M.J."/>
            <person name="Veneault-Fourrey C."/>
            <person name="Kuo A."/>
            <person name="Mondo S."/>
            <person name="Calhoun S."/>
            <person name="Riley R."/>
            <person name="Ohm R."/>
            <person name="LaButti K."/>
            <person name="Andreopoulos B."/>
            <person name="Pangilinan J."/>
            <person name="Nolan M."/>
            <person name="Tritt A."/>
            <person name="Clum A."/>
            <person name="Lipzen A."/>
            <person name="Daum C."/>
            <person name="Barry K."/>
            <person name="Grigoriev I.V."/>
            <person name="Vilgalys R."/>
        </authorList>
    </citation>
    <scope>NUCLEOTIDE SEQUENCE</scope>
    <source>
        <strain evidence="6">PMI_201</strain>
    </source>
</reference>
<dbReference type="SUPFAM" id="SSF55120">
    <property type="entry name" value="Pseudouridine synthase"/>
    <property type="match status" value="1"/>
</dbReference>
<dbReference type="PANTHER" id="PTHR11142:SF5">
    <property type="entry name" value="TRNA PSEUDOURIDINE(38_39) SYNTHASE"/>
    <property type="match status" value="1"/>
</dbReference>
<name>A0AAD4KN80_9EURO</name>
<feature type="compositionally biased region" description="Polar residues" evidence="4">
    <location>
        <begin position="182"/>
        <end position="208"/>
    </location>
</feature>
<evidence type="ECO:0000313" key="6">
    <source>
        <dbReference type="EMBL" id="KAH8695431.1"/>
    </source>
</evidence>
<dbReference type="RefSeq" id="XP_046070573.1">
    <property type="nucleotide sequence ID" value="XM_046211541.1"/>
</dbReference>
<comment type="caution">
    <text evidence="6">The sequence shown here is derived from an EMBL/GenBank/DDBJ whole genome shotgun (WGS) entry which is preliminary data.</text>
</comment>
<dbReference type="Pfam" id="PF01416">
    <property type="entry name" value="PseudoU_synth_1"/>
    <property type="match status" value="1"/>
</dbReference>
<dbReference type="GO" id="GO:0031119">
    <property type="term" value="P:tRNA pseudouridine synthesis"/>
    <property type="evidence" value="ECO:0007669"/>
    <property type="project" value="TreeGrafter"/>
</dbReference>
<gene>
    <name evidence="6" type="ORF">BGW36DRAFT_299524</name>
</gene>
<keyword evidence="2" id="KW-0819">tRNA processing</keyword>
<feature type="domain" description="Pseudouridine synthase I TruA alpha/beta" evidence="5">
    <location>
        <begin position="316"/>
        <end position="458"/>
    </location>
</feature>
<evidence type="ECO:0000313" key="7">
    <source>
        <dbReference type="Proteomes" id="UP001201262"/>
    </source>
</evidence>
<evidence type="ECO:0000256" key="4">
    <source>
        <dbReference type="SAM" id="MobiDB-lite"/>
    </source>
</evidence>
<evidence type="ECO:0000256" key="1">
    <source>
        <dbReference type="ARBA" id="ARBA00009375"/>
    </source>
</evidence>
<dbReference type="GO" id="GO:0005737">
    <property type="term" value="C:cytoplasm"/>
    <property type="evidence" value="ECO:0007669"/>
    <property type="project" value="TreeGrafter"/>
</dbReference>
<dbReference type="GO" id="GO:0005634">
    <property type="term" value="C:nucleus"/>
    <property type="evidence" value="ECO:0007669"/>
    <property type="project" value="TreeGrafter"/>
</dbReference>
<feature type="region of interest" description="Disordered" evidence="4">
    <location>
        <begin position="174"/>
        <end position="220"/>
    </location>
</feature>
<dbReference type="InterPro" id="IPR001406">
    <property type="entry name" value="PsdUridine_synth_TruA"/>
</dbReference>